<dbReference type="Proteomes" id="UP000635902">
    <property type="component" value="Unassembled WGS sequence"/>
</dbReference>
<name>A0ABR9ZJY9_9CORY</name>
<dbReference type="PANTHER" id="PTHR30627">
    <property type="entry name" value="PEPTIDOGLYCAN D,D-TRANSPEPTIDASE"/>
    <property type="match status" value="1"/>
</dbReference>
<dbReference type="Gene3D" id="3.40.710.10">
    <property type="entry name" value="DD-peptidase/beta-lactamase superfamily"/>
    <property type="match status" value="1"/>
</dbReference>
<dbReference type="Pfam" id="PF05223">
    <property type="entry name" value="MecA_N"/>
    <property type="match status" value="1"/>
</dbReference>
<dbReference type="SUPFAM" id="SSF56601">
    <property type="entry name" value="beta-lactamase/transpeptidase-like"/>
    <property type="match status" value="1"/>
</dbReference>
<evidence type="ECO:0000313" key="4">
    <source>
        <dbReference type="EMBL" id="MBF4553421.1"/>
    </source>
</evidence>
<keyword evidence="5" id="KW-1185">Reference proteome</keyword>
<keyword evidence="1" id="KW-0732">Signal</keyword>
<organism evidence="4 5">
    <name type="scientific">Corynebacterium suicordis DSM 45110</name>
    <dbReference type="NCBI Taxonomy" id="1121369"/>
    <lineage>
        <taxon>Bacteria</taxon>
        <taxon>Bacillati</taxon>
        <taxon>Actinomycetota</taxon>
        <taxon>Actinomycetes</taxon>
        <taxon>Mycobacteriales</taxon>
        <taxon>Corynebacteriaceae</taxon>
        <taxon>Corynebacterium</taxon>
    </lineage>
</organism>
<comment type="caution">
    <text evidence="4">The sequence shown here is derived from an EMBL/GenBank/DDBJ whole genome shotgun (WGS) entry which is preliminary data.</text>
</comment>
<dbReference type="EMBL" id="JADKMY010000001">
    <property type="protein sequence ID" value="MBF4553421.1"/>
    <property type="molecule type" value="Genomic_DNA"/>
</dbReference>
<reference evidence="4 5" key="1">
    <citation type="submission" date="2020-10" db="EMBL/GenBank/DDBJ databases">
        <title>Novel species in genus Corynebacterium.</title>
        <authorList>
            <person name="Zhang G."/>
        </authorList>
    </citation>
    <scope>NUCLEOTIDE SEQUENCE [LARGE SCALE GENOMIC DNA]</scope>
    <source>
        <strain evidence="4 5">DSM 45110</strain>
    </source>
</reference>
<dbReference type="PROSITE" id="PS51257">
    <property type="entry name" value="PROKAR_LIPOPROTEIN"/>
    <property type="match status" value="1"/>
</dbReference>
<dbReference type="InterPro" id="IPR032710">
    <property type="entry name" value="NTF2-like_dom_sf"/>
</dbReference>
<evidence type="ECO:0000256" key="1">
    <source>
        <dbReference type="SAM" id="SignalP"/>
    </source>
</evidence>
<feature type="domain" description="Penicillin-binding protein transpeptidase" evidence="2">
    <location>
        <begin position="329"/>
        <end position="575"/>
    </location>
</feature>
<gene>
    <name evidence="4" type="ORF">IRY30_04910</name>
</gene>
<dbReference type="RefSeq" id="WP_194556232.1">
    <property type="nucleotide sequence ID" value="NZ_JADKMY010000001.1"/>
</dbReference>
<evidence type="ECO:0000259" key="3">
    <source>
        <dbReference type="Pfam" id="PF05223"/>
    </source>
</evidence>
<dbReference type="InterPro" id="IPR050515">
    <property type="entry name" value="Beta-lactam/transpept"/>
</dbReference>
<protein>
    <submittedName>
        <fullName evidence="4">Penicillin-binding transpeptidase domain-containing protein</fullName>
    </submittedName>
</protein>
<sequence>MHHRFRSILAATTVTGLVFSMAACTPKPDVPDDVAEQFLTAFAERSDDVRQFTDNPDEASSQMSQTWDSLQAEGLNAELKDVHTKDNLATATFHMDWDLPGERNFAYDSTMTLTKTGENWDVRWQPSVIHPDLGAQQHMELRKVAAQSANVVGSDGAVLMEPGRITRVVLDTKKVGNVNGILTRISNELDAMRGQDESVPSIDANKLSAEARDTAGDYSVLTLSEKQGKQLQAAMDDATGVRFNSEFAMVRPDPGFAPDILSRVNNLVKDDLAGEDGWKIVSSNTEGAELTTLAQTDAVAAPSVKVSLSREVQMAAQAAVDSRQGAEAMMVVMRPSTGEILSVAQTAEADKRGDLAMMGQFPPGSTFKMLTAYAGLEKQGLTPDSIVGCPSTQDIGGRIVTNYNSFSLGNTPLENAFAKSCNTTFADISTQLQPGELEEFAKQFGLGVDFKIQGLDTLTGSVPKGEVMLDRTEAGYGQGLDLASPFGMAMVASTVAAGSRPTPYLISGDNHQTASADEAANKLDPVKIDELRRMMRSVVTSGSGRAIAGAGEVYGKTGEAEINEGSHSWFAGYRGDLAFATLVVLGGGSENAVGVTSNFFQNLDRKAE</sequence>
<proteinExistence type="predicted"/>
<evidence type="ECO:0000313" key="5">
    <source>
        <dbReference type="Proteomes" id="UP000635902"/>
    </source>
</evidence>
<dbReference type="Pfam" id="PF00905">
    <property type="entry name" value="Transpeptidase"/>
    <property type="match status" value="1"/>
</dbReference>
<dbReference type="InterPro" id="IPR012338">
    <property type="entry name" value="Beta-lactam/transpept-like"/>
</dbReference>
<accession>A0ABR9ZJY9</accession>
<feature type="signal peptide" evidence="1">
    <location>
        <begin position="1"/>
        <end position="22"/>
    </location>
</feature>
<feature type="chain" id="PRO_5045676220" evidence="1">
    <location>
        <begin position="23"/>
        <end position="608"/>
    </location>
</feature>
<dbReference type="InterPro" id="IPR007887">
    <property type="entry name" value="MecA_N"/>
</dbReference>
<feature type="domain" description="NTF2-like N-terminal transpeptidase" evidence="3">
    <location>
        <begin position="31"/>
        <end position="137"/>
    </location>
</feature>
<dbReference type="InterPro" id="IPR001460">
    <property type="entry name" value="PCN-bd_Tpept"/>
</dbReference>
<evidence type="ECO:0000259" key="2">
    <source>
        <dbReference type="Pfam" id="PF00905"/>
    </source>
</evidence>
<dbReference type="PANTHER" id="PTHR30627:SF24">
    <property type="entry name" value="PENICILLIN-BINDING PROTEIN 4B"/>
    <property type="match status" value="1"/>
</dbReference>
<dbReference type="SUPFAM" id="SSF54427">
    <property type="entry name" value="NTF2-like"/>
    <property type="match status" value="1"/>
</dbReference>